<reference evidence="3 4" key="1">
    <citation type="submission" date="2018-11" db="EMBL/GenBank/DDBJ databases">
        <authorList>
            <consortium name="Pathogen Informatics"/>
        </authorList>
    </citation>
    <scope>NUCLEOTIDE SEQUENCE [LARGE SCALE GENOMIC DNA]</scope>
</reference>
<dbReference type="PANTHER" id="PTHR46706:SF12">
    <property type="entry name" value="PROTEIN QUA-1-RELATED"/>
    <property type="match status" value="1"/>
</dbReference>
<dbReference type="PANTHER" id="PTHR46706">
    <property type="entry name" value="PROTEIN QUA-1-RELATED"/>
    <property type="match status" value="1"/>
</dbReference>
<dbReference type="WBParaSite" id="HPBE_0002203901-mRNA-1">
    <property type="protein sequence ID" value="HPBE_0002203901-mRNA-1"/>
    <property type="gene ID" value="HPBE_0002203901"/>
</dbReference>
<name>A0A183GHJ6_HELPZ</name>
<dbReference type="InterPro" id="IPR052140">
    <property type="entry name" value="Dev_Signal_Hedgehog-like"/>
</dbReference>
<proteinExistence type="predicted"/>
<evidence type="ECO:0000313" key="3">
    <source>
        <dbReference type="EMBL" id="VDP29938.1"/>
    </source>
</evidence>
<keyword evidence="4" id="KW-1185">Reference proteome</keyword>
<evidence type="ECO:0000313" key="4">
    <source>
        <dbReference type="Proteomes" id="UP000050761"/>
    </source>
</evidence>
<gene>
    <name evidence="3" type="ORF">HPBE_LOCUS22038</name>
</gene>
<evidence type="ECO:0000256" key="1">
    <source>
        <dbReference type="ARBA" id="ARBA00022473"/>
    </source>
</evidence>
<dbReference type="Gene3D" id="2.170.16.10">
    <property type="entry name" value="Hedgehog/Intein (Hint) domain"/>
    <property type="match status" value="1"/>
</dbReference>
<dbReference type="InterPro" id="IPR001767">
    <property type="entry name" value="Hedgehog_Hint"/>
</dbReference>
<dbReference type="Pfam" id="PF01079">
    <property type="entry name" value="Hint"/>
    <property type="match status" value="1"/>
</dbReference>
<accession>A0A183GHJ6</accession>
<evidence type="ECO:0000259" key="2">
    <source>
        <dbReference type="Pfam" id="PF01079"/>
    </source>
</evidence>
<organism evidence="4 5">
    <name type="scientific">Heligmosomoides polygyrus</name>
    <name type="common">Parasitic roundworm</name>
    <dbReference type="NCBI Taxonomy" id="6339"/>
    <lineage>
        <taxon>Eukaryota</taxon>
        <taxon>Metazoa</taxon>
        <taxon>Ecdysozoa</taxon>
        <taxon>Nematoda</taxon>
        <taxon>Chromadorea</taxon>
        <taxon>Rhabditida</taxon>
        <taxon>Rhabditina</taxon>
        <taxon>Rhabditomorpha</taxon>
        <taxon>Strongyloidea</taxon>
        <taxon>Heligmosomidae</taxon>
        <taxon>Heligmosomoides</taxon>
    </lineage>
</organism>
<dbReference type="AlphaFoldDB" id="A0A183GHJ6"/>
<dbReference type="OrthoDB" id="5212at2759"/>
<accession>A0A3P8D841</accession>
<reference evidence="5" key="2">
    <citation type="submission" date="2019-09" db="UniProtKB">
        <authorList>
            <consortium name="WormBaseParasite"/>
        </authorList>
    </citation>
    <scope>IDENTIFICATION</scope>
</reference>
<sequence length="168" mass="18753">MSMSILRGRSWCPKMFGQESCFENCPIVSLKMQTQLACSRLSSDFCRRCVILIDQCSQHCPLQIVCASSRSVREAEAKTKTNALQVLETGIYAPLTTSGDIIVNRYLVSCHSNLALKALQQTLFSVYRSVSQWIRDLLPKDIQDDAHLPVGIHYLASVADIFVPVSLL</sequence>
<dbReference type="EMBL" id="UZAH01033592">
    <property type="protein sequence ID" value="VDP29938.1"/>
    <property type="molecule type" value="Genomic_DNA"/>
</dbReference>
<dbReference type="GO" id="GO:0016540">
    <property type="term" value="P:protein autoprocessing"/>
    <property type="evidence" value="ECO:0007669"/>
    <property type="project" value="InterPro"/>
</dbReference>
<evidence type="ECO:0000313" key="5">
    <source>
        <dbReference type="WBParaSite" id="HPBE_0002203901-mRNA-1"/>
    </source>
</evidence>
<keyword evidence="1" id="KW-0217">Developmental protein</keyword>
<protein>
    <submittedName>
        <fullName evidence="5">Hint domain-containing protein</fullName>
    </submittedName>
</protein>
<feature type="domain" description="Hedgehog protein Hint" evidence="2">
    <location>
        <begin position="82"/>
        <end position="157"/>
    </location>
</feature>
<dbReference type="Proteomes" id="UP000050761">
    <property type="component" value="Unassembled WGS sequence"/>
</dbReference>